<dbReference type="Gene3D" id="3.30.70.360">
    <property type="match status" value="1"/>
</dbReference>
<evidence type="ECO:0000259" key="1">
    <source>
        <dbReference type="Pfam" id="PF07687"/>
    </source>
</evidence>
<dbReference type="NCBIfam" id="TIGR01891">
    <property type="entry name" value="amidohydrolases"/>
    <property type="match status" value="1"/>
</dbReference>
<keyword evidence="3" id="KW-1185">Reference proteome</keyword>
<dbReference type="PANTHER" id="PTHR30575">
    <property type="entry name" value="PEPTIDASE M20"/>
    <property type="match status" value="1"/>
</dbReference>
<dbReference type="Pfam" id="PF07687">
    <property type="entry name" value="M20_dimer"/>
    <property type="match status" value="1"/>
</dbReference>
<dbReference type="GO" id="GO:0005737">
    <property type="term" value="C:cytoplasm"/>
    <property type="evidence" value="ECO:0007669"/>
    <property type="project" value="TreeGrafter"/>
</dbReference>
<dbReference type="PANTHER" id="PTHR30575:SF3">
    <property type="entry name" value="PEPTIDASE M20 DIMERISATION DOMAIN-CONTAINING PROTEIN"/>
    <property type="match status" value="1"/>
</dbReference>
<dbReference type="GO" id="GO:0071713">
    <property type="term" value="F:para-aminobenzoyl-glutamate hydrolase activity"/>
    <property type="evidence" value="ECO:0007669"/>
    <property type="project" value="TreeGrafter"/>
</dbReference>
<dbReference type="InterPro" id="IPR036264">
    <property type="entry name" value="Bact_exopeptidase_dim_dom"/>
</dbReference>
<dbReference type="GO" id="GO:0046657">
    <property type="term" value="P:folic acid catabolic process"/>
    <property type="evidence" value="ECO:0007669"/>
    <property type="project" value="TreeGrafter"/>
</dbReference>
<evidence type="ECO:0000313" key="3">
    <source>
        <dbReference type="Proteomes" id="UP000363661"/>
    </source>
</evidence>
<dbReference type="GO" id="GO:0016805">
    <property type="term" value="F:dipeptidase activity"/>
    <property type="evidence" value="ECO:0007669"/>
    <property type="project" value="TreeGrafter"/>
</dbReference>
<feature type="domain" description="Peptidase M20 dimerisation" evidence="1">
    <location>
        <begin position="201"/>
        <end position="290"/>
    </location>
</feature>
<dbReference type="Pfam" id="PF01546">
    <property type="entry name" value="Peptidase_M20"/>
    <property type="match status" value="1"/>
</dbReference>
<sequence length="440" mass="47573">MKMDQTEKLILEAIDQHRDEIIEFARDIYDHGELGYKEFNTAEKFIKKMKELGLRTETGLAITGTKAYLNEEKKDTASLALLGELDALRIPEHAHANPETDAAHCCGHHAQMAGIFGAALALTVPEIAEKLDGQVVFFATPAEEYGEIGFKNELRAQGKIKYGGGKCELLRIGAFDDIDLCITHHIAPGDDIIVGSGTGNGFVSKVIRCLGKAAHAAGTPEQGVNALSAASLGLQALGLNRETFRDEDCVRVHPIITKGGNLVNVVPDEVVVETLVRAKTIEAFTDAAKKTDRSFHAGATAMGAKVEITTLPGYLPTLAEEALPELKRAAELSAPETNVIEASGHTGGSTDVGDVQHLMPVYTFNTGGVKGGLHQVEFEVTDEEEAYIVTAKMFALGAYGLLKEKAARSRELVKNYKPVFENSAKYAEFMDQFDSKEVLE</sequence>
<dbReference type="InterPro" id="IPR002933">
    <property type="entry name" value="Peptidase_M20"/>
</dbReference>
<keyword evidence="2" id="KW-0378">Hydrolase</keyword>
<accession>A0A564SDZ2</accession>
<dbReference type="Gene3D" id="3.40.630.10">
    <property type="entry name" value="Zn peptidases"/>
    <property type="match status" value="1"/>
</dbReference>
<gene>
    <name evidence="2" type="primary">abgB</name>
    <name evidence="2" type="ORF">RTSSTS7063_00166</name>
</gene>
<dbReference type="SUPFAM" id="SSF55031">
    <property type="entry name" value="Bacterial exopeptidase dimerisation domain"/>
    <property type="match status" value="1"/>
</dbReference>
<proteinExistence type="predicted"/>
<protein>
    <submittedName>
        <fullName evidence="2">p-aminobenzoyl-glutamate hydrolase subunit B</fullName>
        <ecNumber evidence="2">3.5.1.-</ecNumber>
    </submittedName>
</protein>
<dbReference type="AlphaFoldDB" id="A0A564SDZ2"/>
<dbReference type="SUPFAM" id="SSF53187">
    <property type="entry name" value="Zn-dependent exopeptidases"/>
    <property type="match status" value="1"/>
</dbReference>
<dbReference type="Proteomes" id="UP000363661">
    <property type="component" value="Unassembled WGS sequence"/>
</dbReference>
<name>A0A564SDZ2_9FIRM</name>
<dbReference type="InterPro" id="IPR011650">
    <property type="entry name" value="Peptidase_M20_dimer"/>
</dbReference>
<evidence type="ECO:0000313" key="2">
    <source>
        <dbReference type="EMBL" id="VUW92790.1"/>
    </source>
</evidence>
<organism evidence="2 3">
    <name type="scientific">[Ruminococcus] torques</name>
    <dbReference type="NCBI Taxonomy" id="33039"/>
    <lineage>
        <taxon>Bacteria</taxon>
        <taxon>Bacillati</taxon>
        <taxon>Bacillota</taxon>
        <taxon>Clostridia</taxon>
        <taxon>Lachnospirales</taxon>
        <taxon>Lachnospiraceae</taxon>
        <taxon>Mediterraneibacter</taxon>
    </lineage>
</organism>
<dbReference type="EC" id="3.5.1.-" evidence="2"/>
<dbReference type="EMBL" id="CABHNA010000019">
    <property type="protein sequence ID" value="VUW92790.1"/>
    <property type="molecule type" value="Genomic_DNA"/>
</dbReference>
<dbReference type="InterPro" id="IPR052030">
    <property type="entry name" value="Peptidase_M20/M20A_hydrolases"/>
</dbReference>
<reference evidence="2 3" key="1">
    <citation type="submission" date="2019-07" db="EMBL/GenBank/DDBJ databases">
        <authorList>
            <person name="Hibberd C M."/>
            <person name="Gehrig L. J."/>
            <person name="Chang H.-W."/>
            <person name="Venkatesh S."/>
        </authorList>
    </citation>
    <scope>NUCLEOTIDE SEQUENCE [LARGE SCALE GENOMIC DNA]</scope>
    <source>
        <strain evidence="2">Ruminococcus_torques_SSTS_Bg7063</strain>
    </source>
</reference>
<dbReference type="InterPro" id="IPR017439">
    <property type="entry name" value="Amidohydrolase"/>
</dbReference>